<dbReference type="Proteomes" id="UP000527324">
    <property type="component" value="Unassembled WGS sequence"/>
</dbReference>
<proteinExistence type="predicted"/>
<dbReference type="Pfam" id="PF25679">
    <property type="entry name" value="DUF7947"/>
    <property type="match status" value="1"/>
</dbReference>
<evidence type="ECO:0000313" key="4">
    <source>
        <dbReference type="Proteomes" id="UP000527324"/>
    </source>
</evidence>
<feature type="domain" description="DUF7946" evidence="1">
    <location>
        <begin position="4"/>
        <end position="174"/>
    </location>
</feature>
<evidence type="ECO:0000313" key="3">
    <source>
        <dbReference type="EMBL" id="MBB5741279.1"/>
    </source>
</evidence>
<dbReference type="InterPro" id="IPR057707">
    <property type="entry name" value="DUF7947"/>
</dbReference>
<sequence length="293" mass="32656">MIEISLSFTGGLSDDHEIDLYDGAQALVGFQRSLAITTHLILNGEVITQAPKLKGATILSRPPEDGSWKTTAVIATTIFTLGTAPKDTPIGHLISSAYDYVVSESLGFHVDYDKSLGQQIEEHRRANPDSLVPALRETQFDSVIEKCETALRDLHRPIVFSETAHQGRIIERRGSTEKPIGPPLDWNTWGYIAHTHQTDTPQIFEGWVSSYNMNTFKGRIYINKEGRPIPFQLSEEVRGVVSVGLITSSLTMNARQRLIDTGKRYFSAFRNETSNGRLKSLLILRISDSIDTL</sequence>
<dbReference type="InterPro" id="IPR057706">
    <property type="entry name" value="DUF7946"/>
</dbReference>
<dbReference type="EMBL" id="JACHOQ010000012">
    <property type="protein sequence ID" value="MBB5741279.1"/>
    <property type="molecule type" value="Genomic_DNA"/>
</dbReference>
<comment type="caution">
    <text evidence="3">The sequence shown here is derived from an EMBL/GenBank/DDBJ whole genome shotgun (WGS) entry which is preliminary data.</text>
</comment>
<gene>
    <name evidence="3" type="ORF">GGQ93_003018</name>
</gene>
<dbReference type="Pfam" id="PF25678">
    <property type="entry name" value="DUF7946"/>
    <property type="match status" value="1"/>
</dbReference>
<feature type="domain" description="DUF7947" evidence="2">
    <location>
        <begin position="201"/>
        <end position="286"/>
    </location>
</feature>
<reference evidence="3 4" key="1">
    <citation type="submission" date="2020-08" db="EMBL/GenBank/DDBJ databases">
        <title>Genomic Encyclopedia of Type Strains, Phase IV (KMG-IV): sequencing the most valuable type-strain genomes for metagenomic binning, comparative biology and taxonomic classification.</title>
        <authorList>
            <person name="Goeker M."/>
        </authorList>
    </citation>
    <scope>NUCLEOTIDE SEQUENCE [LARGE SCALE GENOMIC DNA]</scope>
    <source>
        <strain evidence="3 4">DSM 4731</strain>
    </source>
</reference>
<evidence type="ECO:0000259" key="1">
    <source>
        <dbReference type="Pfam" id="PF25678"/>
    </source>
</evidence>
<dbReference type="RefSeq" id="WP_183218101.1">
    <property type="nucleotide sequence ID" value="NZ_CAJFZW010000019.1"/>
</dbReference>
<keyword evidence="4" id="KW-1185">Reference proteome</keyword>
<protein>
    <submittedName>
        <fullName evidence="3">Uncharacterized protein</fullName>
    </submittedName>
</protein>
<accession>A0A7W9C900</accession>
<name>A0A7W9C900_9CAUL</name>
<dbReference type="AlphaFoldDB" id="A0A7W9C900"/>
<organism evidence="3 4">
    <name type="scientific">Brevundimonas aurantiaca</name>
    <dbReference type="NCBI Taxonomy" id="74316"/>
    <lineage>
        <taxon>Bacteria</taxon>
        <taxon>Pseudomonadati</taxon>
        <taxon>Pseudomonadota</taxon>
        <taxon>Alphaproteobacteria</taxon>
        <taxon>Caulobacterales</taxon>
        <taxon>Caulobacteraceae</taxon>
        <taxon>Brevundimonas</taxon>
    </lineage>
</organism>
<evidence type="ECO:0000259" key="2">
    <source>
        <dbReference type="Pfam" id="PF25679"/>
    </source>
</evidence>